<evidence type="ECO:0000313" key="2">
    <source>
        <dbReference type="EMBL" id="WOB41732.1"/>
    </source>
</evidence>
<evidence type="ECO:0000256" key="1">
    <source>
        <dbReference type="SAM" id="Phobius"/>
    </source>
</evidence>
<dbReference type="RefSeq" id="WP_316787339.1">
    <property type="nucleotide sequence ID" value="NZ_CP053540.1"/>
</dbReference>
<accession>A0AA96Y0L0</accession>
<sequence length="80" mass="8580">MEPGSRNDTSPEPPLYRAAEIAGTFIAVLTLVVPVAAIAYFSTPTPPSSLPTRTTQAPTVTVPTVTESSIWNRHHPLQPK</sequence>
<protein>
    <submittedName>
        <fullName evidence="2">Uncharacterized protein</fullName>
    </submittedName>
</protein>
<reference evidence="2" key="1">
    <citation type="submission" date="2020-05" db="EMBL/GenBank/DDBJ databases">
        <authorList>
            <person name="Zhu T."/>
            <person name="Keshari N."/>
            <person name="Lu X."/>
        </authorList>
    </citation>
    <scope>NUCLEOTIDE SEQUENCE</scope>
    <source>
        <strain evidence="2">NK1-22</strain>
    </source>
</reference>
<organism evidence="2">
    <name type="scientific">Thermoleptolyngbya oregonensis NK1-22</name>
    <dbReference type="NCBI Taxonomy" id="2547457"/>
    <lineage>
        <taxon>Bacteria</taxon>
        <taxon>Bacillati</taxon>
        <taxon>Cyanobacteriota</taxon>
        <taxon>Cyanophyceae</taxon>
        <taxon>Oculatellales</taxon>
        <taxon>Oculatellaceae</taxon>
        <taxon>Thermoleptolyngbya</taxon>
    </lineage>
</organism>
<feature type="transmembrane region" description="Helical" evidence="1">
    <location>
        <begin position="21"/>
        <end position="41"/>
    </location>
</feature>
<keyword evidence="1" id="KW-0472">Membrane</keyword>
<keyword evidence="1" id="KW-1133">Transmembrane helix</keyword>
<proteinExistence type="predicted"/>
<dbReference type="EMBL" id="CP053540">
    <property type="protein sequence ID" value="WOB41732.1"/>
    <property type="molecule type" value="Genomic_DNA"/>
</dbReference>
<name>A0AA96Y0L0_9CYAN</name>
<gene>
    <name evidence="2" type="ORF">HNI00_14540</name>
</gene>
<keyword evidence="1" id="KW-0812">Transmembrane</keyword>
<dbReference type="KEGG" id="tog:HNI00_14540"/>
<dbReference type="AlphaFoldDB" id="A0AA96Y0L0"/>